<feature type="transmembrane region" description="Helical" evidence="4">
    <location>
        <begin position="21"/>
        <end position="44"/>
    </location>
</feature>
<keyword evidence="4" id="KW-0472">Membrane</keyword>
<keyword evidence="4" id="KW-0812">Transmembrane</keyword>
<keyword evidence="3" id="KW-0804">Transcription</keyword>
<evidence type="ECO:0000256" key="2">
    <source>
        <dbReference type="ARBA" id="ARBA00023125"/>
    </source>
</evidence>
<dbReference type="InterPro" id="IPR018062">
    <property type="entry name" value="HTH_AraC-typ_CS"/>
</dbReference>
<protein>
    <submittedName>
        <fullName evidence="6">Helix-turn-helix domain-containing protein</fullName>
    </submittedName>
</protein>
<dbReference type="AlphaFoldDB" id="A0A9D1G255"/>
<feature type="transmembrane region" description="Helical" evidence="4">
    <location>
        <begin position="289"/>
        <end position="317"/>
    </location>
</feature>
<dbReference type="Proteomes" id="UP000824140">
    <property type="component" value="Unassembled WGS sequence"/>
</dbReference>
<dbReference type="InterPro" id="IPR041522">
    <property type="entry name" value="CdaR_GGDEF"/>
</dbReference>
<dbReference type="Pfam" id="PF17853">
    <property type="entry name" value="GGDEF_2"/>
    <property type="match status" value="1"/>
</dbReference>
<gene>
    <name evidence="6" type="ORF">IAA84_12900</name>
</gene>
<proteinExistence type="predicted"/>
<dbReference type="PANTHER" id="PTHR43280">
    <property type="entry name" value="ARAC-FAMILY TRANSCRIPTIONAL REGULATOR"/>
    <property type="match status" value="1"/>
</dbReference>
<evidence type="ECO:0000313" key="7">
    <source>
        <dbReference type="Proteomes" id="UP000824140"/>
    </source>
</evidence>
<keyword evidence="2" id="KW-0238">DNA-binding</keyword>
<dbReference type="Gene3D" id="1.10.10.60">
    <property type="entry name" value="Homeodomain-like"/>
    <property type="match status" value="1"/>
</dbReference>
<accession>A0A9D1G255</accession>
<evidence type="ECO:0000256" key="4">
    <source>
        <dbReference type="SAM" id="Phobius"/>
    </source>
</evidence>
<keyword evidence="4" id="KW-1133">Transmembrane helix</keyword>
<reference evidence="6" key="2">
    <citation type="journal article" date="2021" name="PeerJ">
        <title>Extensive microbial diversity within the chicken gut microbiome revealed by metagenomics and culture.</title>
        <authorList>
            <person name="Gilroy R."/>
            <person name="Ravi A."/>
            <person name="Getino M."/>
            <person name="Pursley I."/>
            <person name="Horton D.L."/>
            <person name="Alikhan N.F."/>
            <person name="Baker D."/>
            <person name="Gharbi K."/>
            <person name="Hall N."/>
            <person name="Watson M."/>
            <person name="Adriaenssens E.M."/>
            <person name="Foster-Nyarko E."/>
            <person name="Jarju S."/>
            <person name="Secka A."/>
            <person name="Antonio M."/>
            <person name="Oren A."/>
            <person name="Chaudhuri R.R."/>
            <person name="La Ragione R."/>
            <person name="Hildebrand F."/>
            <person name="Pallen M.J."/>
        </authorList>
    </citation>
    <scope>NUCLEOTIDE SEQUENCE</scope>
    <source>
        <strain evidence="6">13766</strain>
    </source>
</reference>
<comment type="caution">
    <text evidence="6">The sequence shown here is derived from an EMBL/GenBank/DDBJ whole genome shotgun (WGS) entry which is preliminary data.</text>
</comment>
<evidence type="ECO:0000256" key="3">
    <source>
        <dbReference type="ARBA" id="ARBA00023163"/>
    </source>
</evidence>
<evidence type="ECO:0000259" key="5">
    <source>
        <dbReference type="PROSITE" id="PS01124"/>
    </source>
</evidence>
<sequence>MLKRLSRWLRAQWNRLLSRRLLAPYLISFTALISAAVLLFSAWFSLSIHSRLRQNIYQSASNQTRQSAGVLANTFRDLDSLTVKLNNLGTILPSAFERNPLEAYRALSHYDYTSLKYDDMAMFYPQEPVVLLSVHGTVDAGIYFSAVPQRQALLDAISACREPTLISTGKYGASRTQSLLLYVQPLPSRSHTPRYAALFVIRYTTLQNQLLSGQSSTSSLCALTDASGEVLWCNSDALARHLRQSNLSTEQTVQLEGQSYLCTACDVNGLAQLVALERVTSQFDEVNRVVISLIVLCAAFIIFAGTIATWSIVRGYLPINRIVRAYRQKYPEGTENDKTDLATLNLLARHYGELMQQQANRDEFSQNQLQDMFVMSAVQGKHISPPELENFRRNLGIDFTRGEHFACLVLFDEMPGETQQAALRAVLQQNGGTFHGCMSMLSAYKTALCLINMPLASATARAQAAGQLLKACAQPHATVAVGGVCAGLNDIGRSYIEARAALDYRLIRGRGTVILFDELPDESTSRREYPTALLREYTASLKSWDAQKISEQMNRILNHIYAHQLGLQVSRCICYELTSAFFREMRELHSGTAFDQEALDVFSISEYESVRELMENIRQFSARIRKYLDTFSDTENNAFVLRCRQIMEANLSNPQFSLEQVAEQFRITPQTLRRRFKQATGMTLISAMTEMRIARAKELLVNTDLDIRDILAQAGYFDASSFTRLFRAATGMSPRQYREAARAGNPPQPPSAAD</sequence>
<evidence type="ECO:0000313" key="6">
    <source>
        <dbReference type="EMBL" id="HIS93906.1"/>
    </source>
</evidence>
<reference evidence="6" key="1">
    <citation type="submission" date="2020-10" db="EMBL/GenBank/DDBJ databases">
        <authorList>
            <person name="Gilroy R."/>
        </authorList>
    </citation>
    <scope>NUCLEOTIDE SEQUENCE</scope>
    <source>
        <strain evidence="6">13766</strain>
    </source>
</reference>
<name>A0A9D1G255_9FIRM</name>
<dbReference type="EMBL" id="DVJN01000246">
    <property type="protein sequence ID" value="HIS93906.1"/>
    <property type="molecule type" value="Genomic_DNA"/>
</dbReference>
<dbReference type="InterPro" id="IPR009057">
    <property type="entry name" value="Homeodomain-like_sf"/>
</dbReference>
<dbReference type="PANTHER" id="PTHR43280:SF28">
    <property type="entry name" value="HTH-TYPE TRANSCRIPTIONAL ACTIVATOR RHAS"/>
    <property type="match status" value="1"/>
</dbReference>
<organism evidence="6 7">
    <name type="scientific">Candidatus Alectryocaccomicrobium excrementavium</name>
    <dbReference type="NCBI Taxonomy" id="2840668"/>
    <lineage>
        <taxon>Bacteria</taxon>
        <taxon>Bacillati</taxon>
        <taxon>Bacillota</taxon>
        <taxon>Clostridia</taxon>
        <taxon>Candidatus Alectryocaccomicrobium</taxon>
    </lineage>
</organism>
<dbReference type="PROSITE" id="PS00041">
    <property type="entry name" value="HTH_ARAC_FAMILY_1"/>
    <property type="match status" value="1"/>
</dbReference>
<keyword evidence="1" id="KW-0805">Transcription regulation</keyword>
<evidence type="ECO:0000256" key="1">
    <source>
        <dbReference type="ARBA" id="ARBA00023015"/>
    </source>
</evidence>
<feature type="domain" description="HTH araC/xylS-type" evidence="5">
    <location>
        <begin position="641"/>
        <end position="740"/>
    </location>
</feature>
<dbReference type="SMART" id="SM00342">
    <property type="entry name" value="HTH_ARAC"/>
    <property type="match status" value="1"/>
</dbReference>
<dbReference type="Pfam" id="PF12833">
    <property type="entry name" value="HTH_18"/>
    <property type="match status" value="1"/>
</dbReference>
<dbReference type="GO" id="GO:0003700">
    <property type="term" value="F:DNA-binding transcription factor activity"/>
    <property type="evidence" value="ECO:0007669"/>
    <property type="project" value="InterPro"/>
</dbReference>
<dbReference type="GO" id="GO:0043565">
    <property type="term" value="F:sequence-specific DNA binding"/>
    <property type="evidence" value="ECO:0007669"/>
    <property type="project" value="InterPro"/>
</dbReference>
<dbReference type="PROSITE" id="PS01124">
    <property type="entry name" value="HTH_ARAC_FAMILY_2"/>
    <property type="match status" value="1"/>
</dbReference>
<dbReference type="SUPFAM" id="SSF46689">
    <property type="entry name" value="Homeodomain-like"/>
    <property type="match status" value="1"/>
</dbReference>
<dbReference type="InterPro" id="IPR018060">
    <property type="entry name" value="HTH_AraC"/>
</dbReference>